<dbReference type="AlphaFoldDB" id="A0A6N7W624"/>
<evidence type="ECO:0000313" key="2">
    <source>
        <dbReference type="Proteomes" id="UP000436047"/>
    </source>
</evidence>
<keyword evidence="2" id="KW-1185">Reference proteome</keyword>
<dbReference type="GeneID" id="86055577"/>
<accession>A0A6N7W624</accession>
<reference evidence="1 2" key="1">
    <citation type="submission" date="2019-08" db="EMBL/GenBank/DDBJ databases">
        <title>In-depth cultivation of the pig gut microbiome towards novel bacterial diversity and tailored functional studies.</title>
        <authorList>
            <person name="Wylensek D."/>
            <person name="Hitch T.C.A."/>
            <person name="Clavel T."/>
        </authorList>
    </citation>
    <scope>NUCLEOTIDE SEQUENCE [LARGE SCALE GENOMIC DNA]</scope>
    <source>
        <strain evidence="1 2">WCA-389-WT-23B</strain>
    </source>
</reference>
<dbReference type="EMBL" id="VUMI01000045">
    <property type="protein sequence ID" value="MSS90716.1"/>
    <property type="molecule type" value="Genomic_DNA"/>
</dbReference>
<evidence type="ECO:0000313" key="1">
    <source>
        <dbReference type="EMBL" id="MSS90716.1"/>
    </source>
</evidence>
<organism evidence="1 2">
    <name type="scientific">Eisenbergiella porci</name>
    <dbReference type="NCBI Taxonomy" id="2652274"/>
    <lineage>
        <taxon>Bacteria</taxon>
        <taxon>Bacillati</taxon>
        <taxon>Bacillota</taxon>
        <taxon>Clostridia</taxon>
        <taxon>Lachnospirales</taxon>
        <taxon>Lachnospiraceae</taxon>
        <taxon>Eisenbergiella</taxon>
    </lineage>
</organism>
<dbReference type="RefSeq" id="WP_154467156.1">
    <property type="nucleotide sequence ID" value="NZ_VUMI01000045.1"/>
</dbReference>
<sequence>MTRPLLRGAFFMKKRSFTLMNSIHFHFNGDVNINLSMPDRADRPGYKKLVDSLEDYLHDAAEEAAVTEAEADSIVMVMRPDKTPEVMQETQCWDEIESKGKYDCLEVVSDDALDVAGLAIVFDGRRVLNLGRERYLLGPVIVYKYDEDGDGVSLSAEDVIAAVVYFADHTVTLYADGKDFPAFHI</sequence>
<dbReference type="Proteomes" id="UP000436047">
    <property type="component" value="Unassembled WGS sequence"/>
</dbReference>
<proteinExistence type="predicted"/>
<gene>
    <name evidence="1" type="ORF">FYJ45_21395</name>
</gene>
<name>A0A6N7W624_9FIRM</name>
<comment type="caution">
    <text evidence="1">The sequence shown here is derived from an EMBL/GenBank/DDBJ whole genome shotgun (WGS) entry which is preliminary data.</text>
</comment>
<protein>
    <submittedName>
        <fullName evidence="1">Uncharacterized protein</fullName>
    </submittedName>
</protein>